<dbReference type="InterPro" id="IPR023214">
    <property type="entry name" value="HAD_sf"/>
</dbReference>
<dbReference type="Proteomes" id="UP001276854">
    <property type="component" value="Unassembled WGS sequence"/>
</dbReference>
<dbReference type="InterPro" id="IPR010033">
    <property type="entry name" value="HAD_SF_ppase_IIIC"/>
</dbReference>
<dbReference type="InterPro" id="IPR036412">
    <property type="entry name" value="HAD-like_sf"/>
</dbReference>
<dbReference type="NCBIfam" id="TIGR01686">
    <property type="entry name" value="FkbH"/>
    <property type="match status" value="1"/>
</dbReference>
<accession>A0ABU4GRQ1</accession>
<organism evidence="1 2">
    <name type="scientific">Clostridium boliviensis</name>
    <dbReference type="NCBI Taxonomy" id="318465"/>
    <lineage>
        <taxon>Bacteria</taxon>
        <taxon>Bacillati</taxon>
        <taxon>Bacillota</taxon>
        <taxon>Clostridia</taxon>
        <taxon>Eubacteriales</taxon>
        <taxon>Clostridiaceae</taxon>
        <taxon>Clostridium</taxon>
    </lineage>
</organism>
<reference evidence="1 2" key="1">
    <citation type="submission" date="2023-10" db="EMBL/GenBank/DDBJ databases">
        <title>A novel Glycoside Hydrolase 43-Like Enzyme from Clostrdium boliviensis is an Endo-xylanase, and a Candidate for Xylooligosaccharides Production from Different Xylan Substrates.</title>
        <authorList>
            <person name="Alvarez M.T."/>
            <person name="Rocabado-Villegas L.R."/>
            <person name="Salas-Veizaga D.M."/>
            <person name="Linares-Pasten J.A."/>
            <person name="Gudmundsdottir E.E."/>
            <person name="Hreggvidsson G.O."/>
            <person name="Adlercreutz P."/>
            <person name="Nordberg Karlsson E."/>
        </authorList>
    </citation>
    <scope>NUCLEOTIDE SEQUENCE [LARGE SCALE GENOMIC DNA]</scope>
    <source>
        <strain evidence="1 2">E-1</strain>
    </source>
</reference>
<dbReference type="NCBIfam" id="TIGR01681">
    <property type="entry name" value="HAD-SF-IIIC"/>
    <property type="match status" value="1"/>
</dbReference>
<dbReference type="Gene3D" id="3.40.50.1000">
    <property type="entry name" value="HAD superfamily/HAD-like"/>
    <property type="match status" value="1"/>
</dbReference>
<dbReference type="RefSeq" id="WP_318065858.1">
    <property type="nucleotide sequence ID" value="NZ_JAWONS010000280.1"/>
</dbReference>
<keyword evidence="2" id="KW-1185">Reference proteome</keyword>
<dbReference type="SUPFAM" id="SSF56784">
    <property type="entry name" value="HAD-like"/>
    <property type="match status" value="1"/>
</dbReference>
<dbReference type="SUPFAM" id="SSF55729">
    <property type="entry name" value="Acyl-CoA N-acyltransferases (Nat)"/>
    <property type="match status" value="1"/>
</dbReference>
<name>A0ABU4GRQ1_9CLOT</name>
<proteinExistence type="predicted"/>
<sequence>MINSMHMIDLQKLLFEKQLRRKDLLDYTPVGGQKFKATVYRNHSFELIENTIKPYLDYAGLTVVFDYSDYDDSLSFININQDSDFLIIWLDSCRYKANLFMDFLKERLNYLKEIYKKPVLIVISGSNETIELNSQFLQVELSDIETELGIEFYDERLEKYSGTRLSSKACMLIAKKIGLHYIPILVRPNLKAIVVDLDNTLYHGVLGEDGIAGVSITDGHVKLQNNLVRLAKEGFYVCVASKNEAEDVYSLFKERTDFSLKLENLTKVCATWKAKADSINEISQSLNIGIESILFIDDNMGELAHVKEVYPDIHQIYANFDAEITAKVLDFYPGLMKTNIKHEDTIRKKDIQANDERKKLQTNYSTEDYLRALRVVITFNINDVGEIERVSELSNKTNQFIFNYKRYSSTNLKEKIHSGNYAICTVSLEDKLSDSGIVGVCVIKSDGNCGHLEEVFVSCRALGRGLDEIIVLGAVQYTLDALRIDKLETYIMIGERNLPARTFYEQYFKKFNNSSGQFRYDIPDNLITCHFKNGIFKEMNS</sequence>
<comment type="caution">
    <text evidence="1">The sequence shown here is derived from an EMBL/GenBank/DDBJ whole genome shotgun (WGS) entry which is preliminary data.</text>
</comment>
<evidence type="ECO:0000313" key="1">
    <source>
        <dbReference type="EMBL" id="MDW2799672.1"/>
    </source>
</evidence>
<dbReference type="InterPro" id="IPR016181">
    <property type="entry name" value="Acyl_CoA_acyltransferase"/>
</dbReference>
<dbReference type="InterPro" id="IPR010037">
    <property type="entry name" value="FkbH_domain"/>
</dbReference>
<gene>
    <name evidence="1" type="ORF">RZO55_19025</name>
</gene>
<dbReference type="EMBL" id="JAWONS010000280">
    <property type="protein sequence ID" value="MDW2799672.1"/>
    <property type="molecule type" value="Genomic_DNA"/>
</dbReference>
<evidence type="ECO:0000313" key="2">
    <source>
        <dbReference type="Proteomes" id="UP001276854"/>
    </source>
</evidence>
<protein>
    <submittedName>
        <fullName evidence="1">HAD-IIIC family phosphatase</fullName>
    </submittedName>
</protein>